<comment type="caution">
    <text evidence="3">The sequence shown here is derived from an EMBL/GenBank/DDBJ whole genome shotgun (WGS) entry which is preliminary data.</text>
</comment>
<evidence type="ECO:0000313" key="3">
    <source>
        <dbReference type="EMBL" id="KAL0313999.1"/>
    </source>
</evidence>
<dbReference type="SMART" id="SM00575">
    <property type="entry name" value="ZnF_PMZ"/>
    <property type="match status" value="1"/>
</dbReference>
<dbReference type="PANTHER" id="PTHR31973:SF187">
    <property type="entry name" value="MUTATOR TRANSPOSASE MUDRA PROTEIN"/>
    <property type="match status" value="1"/>
</dbReference>
<protein>
    <recommendedName>
        <fullName evidence="2">Zinc finger PMZ-type domain-containing protein</fullName>
    </recommendedName>
</protein>
<proteinExistence type="predicted"/>
<dbReference type="PANTHER" id="PTHR31973">
    <property type="entry name" value="POLYPROTEIN, PUTATIVE-RELATED"/>
    <property type="match status" value="1"/>
</dbReference>
<reference evidence="3" key="1">
    <citation type="submission" date="2020-06" db="EMBL/GenBank/DDBJ databases">
        <authorList>
            <person name="Li T."/>
            <person name="Hu X."/>
            <person name="Zhang T."/>
            <person name="Song X."/>
            <person name="Zhang H."/>
            <person name="Dai N."/>
            <person name="Sheng W."/>
            <person name="Hou X."/>
            <person name="Wei L."/>
        </authorList>
    </citation>
    <scope>NUCLEOTIDE SEQUENCE</scope>
    <source>
        <strain evidence="3">G01</strain>
        <tissue evidence="3">Leaf</tissue>
    </source>
</reference>
<reference evidence="3" key="2">
    <citation type="journal article" date="2024" name="Plant">
        <title>Genomic evolution and insights into agronomic trait innovations of Sesamum species.</title>
        <authorList>
            <person name="Miao H."/>
            <person name="Wang L."/>
            <person name="Qu L."/>
            <person name="Liu H."/>
            <person name="Sun Y."/>
            <person name="Le M."/>
            <person name="Wang Q."/>
            <person name="Wei S."/>
            <person name="Zheng Y."/>
            <person name="Lin W."/>
            <person name="Duan Y."/>
            <person name="Cao H."/>
            <person name="Xiong S."/>
            <person name="Wang X."/>
            <person name="Wei L."/>
            <person name="Li C."/>
            <person name="Ma Q."/>
            <person name="Ju M."/>
            <person name="Zhao R."/>
            <person name="Li G."/>
            <person name="Mu C."/>
            <person name="Tian Q."/>
            <person name="Mei H."/>
            <person name="Zhang T."/>
            <person name="Gao T."/>
            <person name="Zhang H."/>
        </authorList>
    </citation>
    <scope>NUCLEOTIDE SEQUENCE</scope>
    <source>
        <strain evidence="3">G01</strain>
    </source>
</reference>
<dbReference type="EMBL" id="JACGWK010000015">
    <property type="protein sequence ID" value="KAL0313999.1"/>
    <property type="molecule type" value="Genomic_DNA"/>
</dbReference>
<feature type="compositionally biased region" description="Basic residues" evidence="1">
    <location>
        <begin position="202"/>
        <end position="212"/>
    </location>
</feature>
<feature type="compositionally biased region" description="Low complexity" evidence="1">
    <location>
        <begin position="175"/>
        <end position="190"/>
    </location>
</feature>
<gene>
    <name evidence="3" type="ORF">Sangu_2244300</name>
</gene>
<evidence type="ECO:0000256" key="1">
    <source>
        <dbReference type="SAM" id="MobiDB-lite"/>
    </source>
</evidence>
<dbReference type="GO" id="GO:0008270">
    <property type="term" value="F:zinc ion binding"/>
    <property type="evidence" value="ECO:0007669"/>
    <property type="project" value="InterPro"/>
</dbReference>
<sequence length="282" mass="31918">MIKALEFEPFLAADGIWEVTFRSLSWLVNLQNRTCSYREWNLTGIPCSHATFAILAEHKEIEEHVDPYYSVENFKVAYSFIVNPIPDQSQWLIYSDEDFQAIHRPPFKKLPGRPKKLIRKGADEVDIDGRVTRKGIVQSCSNCGDTSHNRRRRKNPPTKRQRIPNKVNTNQDVLTTSTINSSQTSTVNQTFHEASNQTAGKGRGRGRGRSGGRGRGILGGKGPYSGIGNWNGVGMSTMHSFRPLVQNGFNTYTYTYTFRLQNQDLQTLINNENDAKSQYKIG</sequence>
<organism evidence="3">
    <name type="scientific">Sesamum angustifolium</name>
    <dbReference type="NCBI Taxonomy" id="2727405"/>
    <lineage>
        <taxon>Eukaryota</taxon>
        <taxon>Viridiplantae</taxon>
        <taxon>Streptophyta</taxon>
        <taxon>Embryophyta</taxon>
        <taxon>Tracheophyta</taxon>
        <taxon>Spermatophyta</taxon>
        <taxon>Magnoliopsida</taxon>
        <taxon>eudicotyledons</taxon>
        <taxon>Gunneridae</taxon>
        <taxon>Pentapetalae</taxon>
        <taxon>asterids</taxon>
        <taxon>lamiids</taxon>
        <taxon>Lamiales</taxon>
        <taxon>Pedaliaceae</taxon>
        <taxon>Sesamum</taxon>
    </lineage>
</organism>
<feature type="compositionally biased region" description="Basic residues" evidence="1">
    <location>
        <begin position="149"/>
        <end position="163"/>
    </location>
</feature>
<feature type="region of interest" description="Disordered" evidence="1">
    <location>
        <begin position="138"/>
        <end position="220"/>
    </location>
</feature>
<feature type="domain" description="Zinc finger PMZ-type" evidence="2">
    <location>
        <begin position="33"/>
        <end position="60"/>
    </location>
</feature>
<accession>A0AAW2L4Z5</accession>
<dbReference type="AlphaFoldDB" id="A0AAW2L4Z5"/>
<dbReference type="InterPro" id="IPR006564">
    <property type="entry name" value="Znf_PMZ"/>
</dbReference>
<evidence type="ECO:0000259" key="2">
    <source>
        <dbReference type="SMART" id="SM00575"/>
    </source>
</evidence>
<name>A0AAW2L4Z5_9LAMI</name>